<feature type="region of interest" description="Disordered" evidence="4">
    <location>
        <begin position="1866"/>
        <end position="1893"/>
    </location>
</feature>
<feature type="domain" description="EF-hand" evidence="5">
    <location>
        <begin position="5153"/>
        <end position="5178"/>
    </location>
</feature>
<reference evidence="6" key="3">
    <citation type="submission" date="2025-09" db="UniProtKB">
        <authorList>
            <consortium name="Ensembl"/>
        </authorList>
    </citation>
    <scope>IDENTIFICATION</scope>
</reference>
<keyword evidence="2" id="KW-0677">Repeat</keyword>
<feature type="compositionally biased region" description="Basic and acidic residues" evidence="4">
    <location>
        <begin position="368"/>
        <end position="380"/>
    </location>
</feature>
<feature type="domain" description="EF-hand" evidence="5">
    <location>
        <begin position="4955"/>
        <end position="4990"/>
    </location>
</feature>
<name>A0A8C8W5D0_PERMB</name>
<dbReference type="PANTHER" id="PTHR22656">
    <property type="entry name" value="EF-HAND CALCIUM-BINDING DOMAIN-CONTAINING PROTEIN 13"/>
    <property type="match status" value="1"/>
</dbReference>
<evidence type="ECO:0000256" key="3">
    <source>
        <dbReference type="ARBA" id="ARBA00022837"/>
    </source>
</evidence>
<evidence type="ECO:0000259" key="5">
    <source>
        <dbReference type="PROSITE" id="PS50222"/>
    </source>
</evidence>
<dbReference type="Ensembl" id="ENSPEMT00000035075.1">
    <property type="protein sequence ID" value="ENSPEMP00000035974.1"/>
    <property type="gene ID" value="ENSPEMG00000027977.1"/>
</dbReference>
<feature type="compositionally biased region" description="Polar residues" evidence="4">
    <location>
        <begin position="383"/>
        <end position="394"/>
    </location>
</feature>
<dbReference type="SUPFAM" id="SSF47473">
    <property type="entry name" value="EF-hand"/>
    <property type="match status" value="34"/>
</dbReference>
<dbReference type="Pfam" id="PF13833">
    <property type="entry name" value="EF-hand_8"/>
    <property type="match status" value="2"/>
</dbReference>
<dbReference type="SMART" id="SM00054">
    <property type="entry name" value="EFh"/>
    <property type="match status" value="10"/>
</dbReference>
<evidence type="ECO:0000256" key="2">
    <source>
        <dbReference type="ARBA" id="ARBA00022737"/>
    </source>
</evidence>
<dbReference type="InterPro" id="IPR018247">
    <property type="entry name" value="EF_Hand_1_Ca_BS"/>
</dbReference>
<feature type="compositionally biased region" description="Polar residues" evidence="4">
    <location>
        <begin position="344"/>
        <end position="357"/>
    </location>
</feature>
<reference evidence="6" key="2">
    <citation type="submission" date="2025-08" db="UniProtKB">
        <authorList>
            <consortium name="Ensembl"/>
        </authorList>
    </citation>
    <scope>IDENTIFICATION</scope>
</reference>
<dbReference type="GO" id="GO:0005509">
    <property type="term" value="F:calcium ion binding"/>
    <property type="evidence" value="ECO:0007669"/>
    <property type="project" value="InterPro"/>
</dbReference>
<dbReference type="InterPro" id="IPR011992">
    <property type="entry name" value="EF-hand-dom_pair"/>
</dbReference>
<keyword evidence="3" id="KW-0106">Calcium</keyword>
<feature type="compositionally biased region" description="Basic residues" evidence="4">
    <location>
        <begin position="5480"/>
        <end position="5492"/>
    </location>
</feature>
<dbReference type="CDD" id="cd00051">
    <property type="entry name" value="EFh"/>
    <property type="match status" value="1"/>
</dbReference>
<feature type="region of interest" description="Disordered" evidence="4">
    <location>
        <begin position="326"/>
        <end position="414"/>
    </location>
</feature>
<dbReference type="PANTHER" id="PTHR22656:SF1">
    <property type="entry name" value="EF-HAND CALCIUM-BINDING DOMAIN-CONTAINING PROTEIN 13"/>
    <property type="match status" value="1"/>
</dbReference>
<reference evidence="6 7" key="1">
    <citation type="submission" date="2018-10" db="EMBL/GenBank/DDBJ databases">
        <title>Improved assembly of the deer mouse Peromyscus maniculatus genome.</title>
        <authorList>
            <person name="Lassance J.-M."/>
            <person name="Hoekstra H.E."/>
        </authorList>
    </citation>
    <scope>NUCLEOTIDE SEQUENCE [LARGE SCALE GENOMIC DNA]</scope>
</reference>
<proteinExistence type="predicted"/>
<dbReference type="InterPro" id="IPR002048">
    <property type="entry name" value="EF_hand_dom"/>
</dbReference>
<feature type="compositionally biased region" description="Basic and acidic residues" evidence="4">
    <location>
        <begin position="1866"/>
        <end position="1884"/>
    </location>
</feature>
<sequence length="5492" mass="617485">MEKTHLFCKTEESIDVSVHDSDSFTTNLSSRNIESKKYSKISKTSGKRNTSDTKGLVPEYKKIYETSLFLYREEKSTELSGSKKFKKKKSLQVQFHSKRTEIASPCLKLSREKMTGKESTSHKVPCQFGSHKTLLPLPTTSSTPRRKEPISNLYMTLYEQMPEGSLKFQELSALPKACMIFSKVRQGKIYVNDLPVILHNLKISMSDSEMRQVLKTVDIDVNGILDFTGFLKARNDTSQLASQDPEFQNVLKTFSKMKDGRVAVDEVAAFLDNMAIPVNPETLKDIINHSYMDSNHTVDIGDIIFTLDELQQQYEDVSIMDEATSSKRLSNIPGHHLQPKKKGSSFSRLSEPLTSKKLNVPPFQYHSKSLEKHDEPEFKRSKTSLQTKRFSSGVDSDHVGFQEPYSKSQDSKSKLPILKSTSSLDKFPDKSDTSKFPDKSDTSKFLDKKSVHDVINKLQGDYISPEELLSVLPMVEITLSEKDFQKIMPETTKIESGMVNLDDFIMAVSKEHNIPEYDALNDAIEGANKIQNENVADEDLDSCLQNFGVYLPKPELEKIKELTGVDETKQVNLKEFIGNMMSNTEGFSQNLLLPDAVDILHNLSKDKMDVSHLWDTLSSSNSHLKKDEFLEALKSATVDGDKVQLEEFSKAVKDMQDTRRLKELQEIASALNSLKGETIARENLEDFLKNLGVTLFNEEVEKILQSDIVAEDNMMNVKDFMKALKDTLKFSNYTASKEAINKLDSMKGSSWSDKDKYLGGLENVEGLKKEVSSPHLKLPTAGEIKEAADILSHVDNGKISISDLQRALKCLNANLTEEDFNEALERCDINDNMEVDLKDFLRETKSMPSFKESIVSQVLLTTPQVLQKDLLDVSDFKKLLKNDELHSAEATLTEVLKNVPEHEKGKVSVQDFLTTFADTLRTLKSEGEKERLYNTKIDRNDRNAISDIKQSLDAIRIHLTDGEIQKVLDNTTPSSDVVQFKDIVRELANSEIFNECRRIEDTCNVVDKVTDGKIEVKDLLPALESFKKSLQEKGQPGMFPISEMDEREVVLKETIGSFVDSSSPATSFTSLLKEITAFDNIRNNTMPANELISNLTSAGIPISYNTMQEILRQASFNENDEVSVKQILENLSTHKPDSVLEDIQTALNTTTLMSSDKIQVANLKDAFSDLNIPLRPKEQQMLEKTLNADENGDVSQRTALLALKSNKRLQDFREANELAKALNKVASGKISIDDMKLISKGLGLHVPDEELQKVESDISVDKEGNADLKDWLTKLKETPYFTKSSKMQGPLKTLASIRRNEVNSDDLLSILKNAGVVLPQDVIEAALKNVTPRENGTLDLVEFLNHLIKSQLSSAPESHVSLGEKIDASTVDKVLKDMNLTLNEEEEQVLFEHLPAPDNEEVDMETFIGAMKMLKVKVDVTNLHNFLDDMGVELSGEEYDDLVNHLPVHADKKISQLELIDTIKTLKRGKVDTTKLDNALEKMGVELTNKELQRLQEHLPVDTDGKVHLSTLLDEIDRLKKEEEKIDVSDLDTILEKMGMDFSDETSGGVAQNWQVQLSQPLGAVPRVSEETMDIRDLDSMLRNMSIELTEGEVKELKRNLSVDAKGTTDLDSLVNGLQVITGEKIDVSDVENAIKDVESERASRERLEQKSFPTHVDISDLDSLLGNMAFKLTPEESTSKLPDYGRRVGVDMKESSQYEEMESKIKEPSELVNNLPIEGRKIDVGRLDSILGQMQIKLSDKELKKLSDSLIEGETVGVADIKSILHLRYLPRGSMDMANISVDDIREFYQKKLTDSVGAIEGEDIDVHKLESVLQTMDVKLSENQMSDLMKNLQVDDNGKTSFSSLLDSVTAVVAKDLGIEDRKKVPEDVKSEHRDKVKRESMKSQQADEWTPASKKLDSLLQSMGINLAEEEINDLLQNLPVEVQREVEAPLLKGNVKLDNVDTVLKNLGVTLTPKEQERLMKQLPSRVKSPNEKIPLNQLIDTVTKVTGGEVNVKDIKSTLEKMGIELTDEECSQVESMLPINANGKVYQNRLLEGVLSSKSGIVNVASIDTILPHMDMELTEMEKEDLVEKLPLDGNKKVELRNLLNSLKNYTGKKIDVNDLLRVMRDMGIELNKKEEETLLRALPVDDAGMVFQNRLLEEVKSRKGGMVKVNNLDTVLGSLGIKLTDKEHESLTENLPLTADGKIHLEKVLDTVESITGGDIDVCDVANVLKEMGITLTDNEHRDLLEQLPISADEKVHKNRMMDGLKSLSHGTVDVNKIDTILKNMGWKLTNDEIKDLKKNVPADVHGRVSMKNLLKGLEAFTGSKLDMRFLPAMMNKMGLELTDRERMKLMSELPIDESGKIYKNRLLNEVKSFEGGKVKTNKINTVLETMGIKLEEKELDQLKENLPDNGDGKVNFQDLMNEVKALIGNEENIKDVKNILEGMGVELTQQEYADLLKNLPVDVDGNFYHNRLMNTLKSLKRGKADVNKLDTVVKNMGRRVSGTEFNDMTKSLPVRAGKIEMKTLINAMRAFTGNKIAISDLQDVLGSMGIELTDKMLSDLQKALPVDDDEMVFQNRLFEEVKSLKGKVDVDNIDTILENMGIKLTEAELKELSEALPVDANGKVELTKLMDEVKALTGGETDINDVKNVLKKMGIELTEKEMLKLLKNLPVNEDGKIYHKRLMDSLKSLSGGTISANKLDSLLESMGMKLKEKEFENLTQKLQQDVNGNVSLKKVMDELKKVSGNKLAASGLQSYLRNLGVQLTDSECSKLKDTLPTDAAGKLDENSVLDAVQSFKGGMVNLSDLDKALGSMGIELTEKERKHLNDDFLAKAEGKIGLNKLLDEVKAIRGEPIAMADLEDVLDNMGVELTNKEFRKLVEKLQADDVGKTYQKRLLEGLNTFTEGRIKAEKVDTFLKNMGMNISEKELKDLTQSLPVSADGKVDIKTIMKEAKTFTGEKMDVNNLEDMLRKAGLEFNELEYSKLLKTLPVDDNGMVHWARVLKGVKSLKGGKLDVKNLHPFLENMGINLLNKEVEQLRESLPVDANGKVDLNKVLDGAKTFTGEKIGIGDIKTVLEKMGLEYKDQEFSKLMENLQFDDDGKIFQNRLLEKVKSLKGGKVSSNNLKTLVDSLGIKLKDNEFKDLVQNLPTGALRKVSVDTLMKKLNAFTGDKVDSSDLKNILKNLGVELTEREQERLLKTLPADDSGKVYYNRVLKGVKSFNDGFLKRLGIKLNEEEFAKLSEDLPVDDDGKADLKKVMDRVRTITGGEVDIKNVKPILSKIGIELSDKEFSKVMEKLPFDDDNKVFKNRLLDTMTSLKGGKVDVNNLNTVLGNMGVKLSNMELRVDEKIPLQTLMEKLKDYTGEKISTDDVPSVLANLDIELTDKELQDLMKPLPLDDTGKLSTNRLLKGVKDLKVGKIKKDNLHSSLENMGFKLSMEEFAEVTENLDTDAKGNADLQKVMERVKAVTENVNIKNLENVLGNMGIKLSSKELDDLTKNLPIGADKKVPLKILKDEAKAFTGEKVDSRNLQNVLKNVGIELSGKELNQVLKTLPTDDHGRVFQNRLMKEVKSNKRGQVDVNNLDAALDALNIKLTEKELEQTKAGLSGGHKKIDLGKLMDKVQCITGKEVDIHDAAKVLQDMGIELTDSQLSKIVNNVPVDDGKVYLRRLLDGMQFFKDKVDASRVDTVLGNMGMNLSQRELQDLMKNLKVDENNKVDVKRVISEAKSFTGGKVDANRLPNVLDTFGISLRPYESSKLLDMLPVNDDGRVFQKQLVKAVKSLDEGSVDIDSLDTFLENMGIEMTEKEFMDLTTRLPEPSEGKVKLNNLMKEVYSILGEPIDVYDLEDTLKDMKVEFTDREYTTLIRSLPLDASGKVFKKRILDGIKTLKRGKVDVNNLSPFLETMGLDLSQKEFEDFVENLPVDENGKVDMKNIVAKSKDFEGEKIGVGGLKNTVGEIGVDLNDREYVNLLETLPFDENNKVFLNRLLSSLRAFKGGRVDRNNVKPLLQNLGLKLRNKELRSVVQKQAAASANRSIPLKKILADVNSVVGEKISAKDVKSFLEAAGITLTPKEYLELMRNLPTDDNGNIYENRLIDCLKSFEGGTVDVNNLENALENLKIKLSDEKLKDLSENLPFDASGKIDLQKLMKEVRKFTGGKIDAKLAQRVLENMGIELTNKEVNELLKRLPVADDGKIPKNILLDHIKWFPGGKCHASKMDAILEDMGYELEDEEIEDLQSHLPIEDGKVKLSKMMENVESFTGNKVDVGELNGALKTTGIILTPKERWELLKTLPVTYDNKVYRNRLFDGLKTSHRGRGFTSKLETIMENFNYQVGKSDLKSLWNFLQVDDAGRFSLSSLANAANLFSGVKINAEDIQPYLESLGIELTDSESQLIQNTLPVDNDNMVYKNVLMDILRTLRSGKVDIDKIDDALEHLGYPLEEEEIEELSKNLPVNRERSVRMDLLLKEVDAVLGEEIDYNDMDNVLKNIGLRLHLKESNVLMKALPMDAAGKIYKHKLIDSVMSLKGVQIDLKKIKTFMENMGFELEENEYEDLISYLPVNDNGMVNINDVMDKGSLFTGEKIDIVDLDDFLEKIGIKLPEDKMMKLLGKLPTDASGKLYKKRLIRELENVEGIKIYSNKVDAFVKNAEINLNNEDMQTLMDHLPVDRNGKADFRVLMNEIKKITGEKIHAEDIKEILENMGIEMTNKENKKLLKTLPVCADKTVFKKELLSGVKCFKGGKVNVHDMKTVLQNTGFKLEAKELKDLQSRLPVTEHEKIDLDVLMDAAKSFTGERVDTKDLKDVLGNMGIAISEREELKLLKSLPITKDGTVYKKRLLDSVASIKGKKVQVCHVPLVLKNAEFELEKEDFDDLMKHLPVDENKLVDLSVLMDEAKTFTGRKVEVEDLKNVLRRVGLVLPDKTYKDLQKSLAVYAGGKIYKKRLLKYVTDLKGPRAKIKKMESLLENLGVKIKDEELEELMAQLPSDGNRTVDLNDLMDIISYIKGEVIDIQNLGKFLANEGIELTEDEMNNLMPYLEFNGSGKVTIQSIMEGLKKLKPKGMMNLHKLLRTASGINERVSGQMAVSGLKSTLKLKPLKAPLFHRRDRAYLPGYLQHKESKLSPSQLEAFQNAYNYFTKDKTGCIDSHGLMSTLAKLGMNLNTYDIYNELKCADLDRDGKINFSDFIEVLTDKKLFLKAVVPEKKLCLDLANNPGILLFEILSKLVETSALHRKDIIELVSYFRKKFQESNVERLWSPRRGFRADICTPPRSSTAAFANSARISIMKERDLYKFLEALKRCDLPTGSPYSKIPIFPLFPDVDGMVMGRPFKDIQKLEMLRRKEPLSFFEDYFFHKRDWKAQAAAVKPIKSASGYSDDILAIDQLFKKKHHWTVSDAAAIKQHVKRATDTYNLGIALEHRKEMLNLWKKIRGDLIGIETNNESFYNTFSTYTWSWNVCQELLSPKDLRLHDAYANRNSSGNSGLSSPSDFSECDLETGRKRKRKGFRGFRQ</sequence>
<feature type="region of interest" description="Disordered" evidence="4">
    <location>
        <begin position="5458"/>
        <end position="5492"/>
    </location>
</feature>
<protein>
    <submittedName>
        <fullName evidence="6">EF-hand calcium binding domain 3</fullName>
    </submittedName>
</protein>
<evidence type="ECO:0000256" key="4">
    <source>
        <dbReference type="SAM" id="MobiDB-lite"/>
    </source>
</evidence>
<evidence type="ECO:0000313" key="7">
    <source>
        <dbReference type="Proteomes" id="UP000694547"/>
    </source>
</evidence>
<dbReference type="GeneTree" id="ENSGT00390000004027"/>
<dbReference type="Gene3D" id="1.10.238.10">
    <property type="entry name" value="EF-hand"/>
    <property type="match status" value="26"/>
</dbReference>
<dbReference type="PROSITE" id="PS50222">
    <property type="entry name" value="EF_HAND_2"/>
    <property type="match status" value="2"/>
</dbReference>
<evidence type="ECO:0000313" key="6">
    <source>
        <dbReference type="Ensembl" id="ENSPEMP00000035974.1"/>
    </source>
</evidence>
<keyword evidence="1" id="KW-0479">Metal-binding</keyword>
<dbReference type="PROSITE" id="PS00018">
    <property type="entry name" value="EF_HAND_1"/>
    <property type="match status" value="1"/>
</dbReference>
<evidence type="ECO:0000256" key="1">
    <source>
        <dbReference type="ARBA" id="ARBA00022723"/>
    </source>
</evidence>
<dbReference type="Proteomes" id="UP000694547">
    <property type="component" value="Chromosome 8"/>
</dbReference>
<organism evidence="6 7">
    <name type="scientific">Peromyscus maniculatus bairdii</name>
    <name type="common">Prairie deer mouse</name>
    <dbReference type="NCBI Taxonomy" id="230844"/>
    <lineage>
        <taxon>Eukaryota</taxon>
        <taxon>Metazoa</taxon>
        <taxon>Chordata</taxon>
        <taxon>Craniata</taxon>
        <taxon>Vertebrata</taxon>
        <taxon>Euteleostomi</taxon>
        <taxon>Mammalia</taxon>
        <taxon>Eutheria</taxon>
        <taxon>Euarchontoglires</taxon>
        <taxon>Glires</taxon>
        <taxon>Rodentia</taxon>
        <taxon>Myomorpha</taxon>
        <taxon>Muroidea</taxon>
        <taxon>Cricetidae</taxon>
        <taxon>Neotominae</taxon>
        <taxon>Peromyscus</taxon>
    </lineage>
</organism>
<accession>A0A8C8W5D0</accession>
<keyword evidence="7" id="KW-1185">Reference proteome</keyword>
<feature type="compositionally biased region" description="Low complexity" evidence="4">
    <location>
        <begin position="5458"/>
        <end position="5471"/>
    </location>
</feature>